<dbReference type="EMBL" id="JBHSFU010000008">
    <property type="protein sequence ID" value="MFC4559391.1"/>
    <property type="molecule type" value="Genomic_DNA"/>
</dbReference>
<keyword evidence="2" id="KW-1185">Reference proteome</keyword>
<evidence type="ECO:0000313" key="1">
    <source>
        <dbReference type="EMBL" id="MFC4559391.1"/>
    </source>
</evidence>
<dbReference type="Proteomes" id="UP001595989">
    <property type="component" value="Unassembled WGS sequence"/>
</dbReference>
<gene>
    <name evidence="1" type="ORF">ACFO3D_14430</name>
</gene>
<reference evidence="2" key="1">
    <citation type="journal article" date="2019" name="Int. J. Syst. Evol. Microbiol.">
        <title>The Global Catalogue of Microorganisms (GCM) 10K type strain sequencing project: providing services to taxonomists for standard genome sequencing and annotation.</title>
        <authorList>
            <consortium name="The Broad Institute Genomics Platform"/>
            <consortium name="The Broad Institute Genome Sequencing Center for Infectious Disease"/>
            <person name="Wu L."/>
            <person name="Ma J."/>
        </authorList>
    </citation>
    <scope>NUCLEOTIDE SEQUENCE [LARGE SCALE GENOMIC DNA]</scope>
    <source>
        <strain evidence="2">CGMCC 4.7426</strain>
    </source>
</reference>
<protein>
    <submittedName>
        <fullName evidence="1">Uncharacterized protein</fullName>
    </submittedName>
</protein>
<dbReference type="RefSeq" id="WP_390297442.1">
    <property type="nucleotide sequence ID" value="NZ_JBHSFU010000008.1"/>
</dbReference>
<evidence type="ECO:0000313" key="2">
    <source>
        <dbReference type="Proteomes" id="UP001595989"/>
    </source>
</evidence>
<comment type="caution">
    <text evidence="1">The sequence shown here is derived from an EMBL/GenBank/DDBJ whole genome shotgun (WGS) entry which is preliminary data.</text>
</comment>
<name>A0ABV9DKX3_9BACI</name>
<sequence length="205" mass="23569">MKNVNIFQMKSKPHGKERFDDFVRDSFVAIGWPGIGDLTNVSKDEIRERLVKKYKYKGQQLGTYLGAVNAFANTLKKGDLVLITNRLDQVYIFEAGDYRYEKDYDNDTDGMCHQRSAELLKVINKADLTPEIQELLRNRGTITQFKYPYEKSGLDKHLDETELKLKVNLEQLVNKALGVLEIELDSSDPICRIKAAAEILRYTKS</sequence>
<accession>A0ABV9DKX3</accession>
<proteinExistence type="predicted"/>
<organism evidence="1 2">
    <name type="scientific">Virgibacillus kekensis</name>
    <dbReference type="NCBI Taxonomy" id="202261"/>
    <lineage>
        <taxon>Bacteria</taxon>
        <taxon>Bacillati</taxon>
        <taxon>Bacillota</taxon>
        <taxon>Bacilli</taxon>
        <taxon>Bacillales</taxon>
        <taxon>Bacillaceae</taxon>
        <taxon>Virgibacillus</taxon>
    </lineage>
</organism>